<dbReference type="AlphaFoldDB" id="A0AA42SED4"/>
<sequence length="69" mass="7755">MIGKKIYSFKAIGGSRLVTGRVCAENMKDATNQVLEKIKGQGQMNVNVTELRNQNKAMKEWIDQGDKQL</sequence>
<organism evidence="1 2">
    <name type="scientific">Acinetobacter johnsonii</name>
    <dbReference type="NCBI Taxonomy" id="40214"/>
    <lineage>
        <taxon>Bacteria</taxon>
        <taxon>Pseudomonadati</taxon>
        <taxon>Pseudomonadota</taxon>
        <taxon>Gammaproteobacteria</taxon>
        <taxon>Moraxellales</taxon>
        <taxon>Moraxellaceae</taxon>
        <taxon>Acinetobacter</taxon>
    </lineage>
</organism>
<evidence type="ECO:0000313" key="1">
    <source>
        <dbReference type="EMBL" id="MDH0826595.1"/>
    </source>
</evidence>
<protein>
    <submittedName>
        <fullName evidence="1">Uncharacterized protein</fullName>
    </submittedName>
</protein>
<dbReference type="Proteomes" id="UP001160116">
    <property type="component" value="Unassembled WGS sequence"/>
</dbReference>
<dbReference type="RefSeq" id="WP_279679014.1">
    <property type="nucleotide sequence ID" value="NZ_JAOCCL010000018.1"/>
</dbReference>
<reference evidence="1" key="1">
    <citation type="submission" date="2022-09" db="EMBL/GenBank/DDBJ databases">
        <title>Intensive care unit water sources are persistently colonized with multi-drug resistant bacteria and are the site of extensive horizontal gene transfer of antibiotic resistance genes.</title>
        <authorList>
            <person name="Diorio-Toth L."/>
        </authorList>
    </citation>
    <scope>NUCLEOTIDE SEQUENCE</scope>
    <source>
        <strain evidence="1">GD03885</strain>
    </source>
</reference>
<proteinExistence type="predicted"/>
<comment type="caution">
    <text evidence="1">The sequence shown here is derived from an EMBL/GenBank/DDBJ whole genome shotgun (WGS) entry which is preliminary data.</text>
</comment>
<accession>A0AA42SED4</accession>
<name>A0AA42SED4_ACIJO</name>
<dbReference type="EMBL" id="JAOCCL010000018">
    <property type="protein sequence ID" value="MDH0826595.1"/>
    <property type="molecule type" value="Genomic_DNA"/>
</dbReference>
<gene>
    <name evidence="1" type="ORF">N5C97_08785</name>
</gene>
<evidence type="ECO:0000313" key="2">
    <source>
        <dbReference type="Proteomes" id="UP001160116"/>
    </source>
</evidence>